<gene>
    <name evidence="4" type="ORF">NITHO_1000002</name>
</gene>
<protein>
    <submittedName>
        <fullName evidence="4">FAD-dependent pyridine nucleotide-disulphide oxidoreductase</fullName>
    </submittedName>
</protein>
<dbReference type="InterPro" id="IPR050097">
    <property type="entry name" value="Ferredoxin-NADP_redctase_2"/>
</dbReference>
<evidence type="ECO:0000313" key="5">
    <source>
        <dbReference type="Proteomes" id="UP000004221"/>
    </source>
</evidence>
<dbReference type="RefSeq" id="WP_008474408.1">
    <property type="nucleotide sequence ID" value="NZ_CAGS01000003.1"/>
</dbReference>
<dbReference type="Pfam" id="PF07992">
    <property type="entry name" value="Pyr_redox_2"/>
    <property type="match status" value="1"/>
</dbReference>
<dbReference type="Gene3D" id="3.50.50.60">
    <property type="entry name" value="FAD/NAD(P)-binding domain"/>
    <property type="match status" value="2"/>
</dbReference>
<dbReference type="PRINTS" id="PR00469">
    <property type="entry name" value="PNDRDTASEII"/>
</dbReference>
<reference evidence="4 5" key="1">
    <citation type="journal article" date="2012" name="ISME J.">
        <title>Nitrification expanded: discovery, physiology and genomics of a nitrite-oxidizing bacterium from the phylum Chloroflexi.</title>
        <authorList>
            <person name="Sorokin D.Y."/>
            <person name="Lucker S."/>
            <person name="Vejmelkova D."/>
            <person name="Kostrikina N.A."/>
            <person name="Kleerebezem R."/>
            <person name="Rijpstra W.I."/>
            <person name="Damste J.S."/>
            <person name="Le Paslier D."/>
            <person name="Muyzer G."/>
            <person name="Wagner M."/>
            <person name="van Loosdrecht M.C."/>
            <person name="Daims H."/>
        </authorList>
    </citation>
    <scope>NUCLEOTIDE SEQUENCE [LARGE SCALE GENOMIC DNA]</scope>
    <source>
        <strain evidence="5">none</strain>
    </source>
</reference>
<sequence>MFDVIIVGGGPAGLSAALMLGRARRRVLICDTDQPRNAASTAVHGFFSRDGIAPEDLRRIGREQLRPYETVVSRSVEVADAARDGNGFVVTLADGAHERAHFLLLATGLIDELPSIPGLQELWGTSVLQCPYCHGWEVRDQPLAIFGRGDDGLYGVHLLLGWSHDLVLCTNGPSRFGGRDRRLLARLGIPVREERIERVEGAPDGPVRIIFERGDALTRQAIFLHAAQRQRSPLAERLGCTFTDRGTIQTDEDGYTGIPGLYAAGDLRQQSQQVIFAAADGALAALAINMELLGLAG</sequence>
<proteinExistence type="predicted"/>
<evidence type="ECO:0000313" key="4">
    <source>
        <dbReference type="EMBL" id="CCF82299.1"/>
    </source>
</evidence>
<dbReference type="SUPFAM" id="SSF51905">
    <property type="entry name" value="FAD/NAD(P)-binding domain"/>
    <property type="match status" value="1"/>
</dbReference>
<dbReference type="Proteomes" id="UP000004221">
    <property type="component" value="Unassembled WGS sequence"/>
</dbReference>
<dbReference type="OrthoDB" id="9806179at2"/>
<dbReference type="EMBL" id="CAGS01000003">
    <property type="protein sequence ID" value="CCF82299.1"/>
    <property type="molecule type" value="Genomic_DNA"/>
</dbReference>
<evidence type="ECO:0000256" key="1">
    <source>
        <dbReference type="ARBA" id="ARBA00022630"/>
    </source>
</evidence>
<comment type="caution">
    <text evidence="4">The sequence shown here is derived from an EMBL/GenBank/DDBJ whole genome shotgun (WGS) entry which is preliminary data.</text>
</comment>
<keyword evidence="1" id="KW-0285">Flavoprotein</keyword>
<keyword evidence="5" id="KW-1185">Reference proteome</keyword>
<feature type="domain" description="FAD/NAD(P)-binding" evidence="3">
    <location>
        <begin position="2"/>
        <end position="281"/>
    </location>
</feature>
<dbReference type="InterPro" id="IPR036188">
    <property type="entry name" value="FAD/NAD-bd_sf"/>
</dbReference>
<evidence type="ECO:0000256" key="2">
    <source>
        <dbReference type="ARBA" id="ARBA00023002"/>
    </source>
</evidence>
<dbReference type="PRINTS" id="PR00368">
    <property type="entry name" value="FADPNR"/>
</dbReference>
<dbReference type="PANTHER" id="PTHR48105">
    <property type="entry name" value="THIOREDOXIN REDUCTASE 1-RELATED-RELATED"/>
    <property type="match status" value="1"/>
</dbReference>
<dbReference type="AlphaFoldDB" id="I4EC87"/>
<dbReference type="InterPro" id="IPR023753">
    <property type="entry name" value="FAD/NAD-binding_dom"/>
</dbReference>
<dbReference type="GO" id="GO:0016491">
    <property type="term" value="F:oxidoreductase activity"/>
    <property type="evidence" value="ECO:0007669"/>
    <property type="project" value="UniProtKB-KW"/>
</dbReference>
<accession>I4EC87</accession>
<keyword evidence="2" id="KW-0560">Oxidoreductase</keyword>
<organism evidence="4 5">
    <name type="scientific">Nitrolancea hollandica Lb</name>
    <dbReference type="NCBI Taxonomy" id="1129897"/>
    <lineage>
        <taxon>Bacteria</taxon>
        <taxon>Pseudomonadati</taxon>
        <taxon>Thermomicrobiota</taxon>
        <taxon>Thermomicrobia</taxon>
        <taxon>Sphaerobacterales</taxon>
        <taxon>Sphaerobacterineae</taxon>
        <taxon>Sphaerobacteraceae</taxon>
        <taxon>Nitrolancea</taxon>
    </lineage>
</organism>
<evidence type="ECO:0000259" key="3">
    <source>
        <dbReference type="Pfam" id="PF07992"/>
    </source>
</evidence>
<name>I4EC87_9BACT</name>